<keyword evidence="2" id="KW-0805">Transcription regulation</keyword>
<dbReference type="SUPFAM" id="SSF48498">
    <property type="entry name" value="Tetracyclin repressor-like, C-terminal domain"/>
    <property type="match status" value="1"/>
</dbReference>
<dbReference type="PROSITE" id="PS50977">
    <property type="entry name" value="HTH_TETR_2"/>
    <property type="match status" value="1"/>
</dbReference>
<evidence type="ECO:0000256" key="1">
    <source>
        <dbReference type="ARBA" id="ARBA00022491"/>
    </source>
</evidence>
<accession>A0ABW2C574</accession>
<dbReference type="InterPro" id="IPR023772">
    <property type="entry name" value="DNA-bd_HTH_TetR-type_CS"/>
</dbReference>
<evidence type="ECO:0000259" key="6">
    <source>
        <dbReference type="PROSITE" id="PS50977"/>
    </source>
</evidence>
<dbReference type="InterPro" id="IPR009057">
    <property type="entry name" value="Homeodomain-like_sf"/>
</dbReference>
<keyword evidence="1" id="KW-0678">Repressor</keyword>
<comment type="caution">
    <text evidence="7">The sequence shown here is derived from an EMBL/GenBank/DDBJ whole genome shotgun (WGS) entry which is preliminary data.</text>
</comment>
<keyword evidence="8" id="KW-1185">Reference proteome</keyword>
<protein>
    <submittedName>
        <fullName evidence="7">TetR/AcrR family transcriptional regulator</fullName>
    </submittedName>
</protein>
<feature type="domain" description="HTH tetR-type" evidence="6">
    <location>
        <begin position="8"/>
        <end position="68"/>
    </location>
</feature>
<keyword evidence="4" id="KW-0804">Transcription</keyword>
<dbReference type="InterPro" id="IPR039538">
    <property type="entry name" value="BetI_C"/>
</dbReference>
<keyword evidence="3 5" id="KW-0238">DNA-binding</keyword>
<evidence type="ECO:0000256" key="5">
    <source>
        <dbReference type="PROSITE-ProRule" id="PRU00335"/>
    </source>
</evidence>
<dbReference type="EMBL" id="JBHSXX010000001">
    <property type="protein sequence ID" value="MFC6870491.1"/>
    <property type="molecule type" value="Genomic_DNA"/>
</dbReference>
<dbReference type="InterPro" id="IPR001647">
    <property type="entry name" value="HTH_TetR"/>
</dbReference>
<sequence>MVKEIRTPDAKERIVVAARRLVAKRGVHAASMRGIAHEAGVSTGAVTHYFTGKADVMTAVLRYNNEHIAERIGKAAAGGTGLAALGSAMEALLPLDEEMLLCWTVLTAFWGHGAAQQFVVAEGDSLGYRGLRAFVVSLLEQADEAGELSDGVDVEHEAERIIALIGGIGMMVGGFPEQRAAIRKRARWMLSEQIDALRSPVR</sequence>
<evidence type="ECO:0000313" key="7">
    <source>
        <dbReference type="EMBL" id="MFC6870491.1"/>
    </source>
</evidence>
<dbReference type="InterPro" id="IPR050109">
    <property type="entry name" value="HTH-type_TetR-like_transc_reg"/>
</dbReference>
<evidence type="ECO:0000313" key="8">
    <source>
        <dbReference type="Proteomes" id="UP001596337"/>
    </source>
</evidence>
<organism evidence="7 8">
    <name type="scientific">Haloechinothrix salitolerans</name>
    <dbReference type="NCBI Taxonomy" id="926830"/>
    <lineage>
        <taxon>Bacteria</taxon>
        <taxon>Bacillati</taxon>
        <taxon>Actinomycetota</taxon>
        <taxon>Actinomycetes</taxon>
        <taxon>Pseudonocardiales</taxon>
        <taxon>Pseudonocardiaceae</taxon>
        <taxon>Haloechinothrix</taxon>
    </lineage>
</organism>
<dbReference type="InterPro" id="IPR036271">
    <property type="entry name" value="Tet_transcr_reg_TetR-rel_C_sf"/>
</dbReference>
<dbReference type="Gene3D" id="1.10.357.10">
    <property type="entry name" value="Tetracycline Repressor, domain 2"/>
    <property type="match status" value="1"/>
</dbReference>
<dbReference type="Proteomes" id="UP001596337">
    <property type="component" value="Unassembled WGS sequence"/>
</dbReference>
<evidence type="ECO:0000256" key="2">
    <source>
        <dbReference type="ARBA" id="ARBA00023015"/>
    </source>
</evidence>
<dbReference type="RefSeq" id="WP_345401800.1">
    <property type="nucleotide sequence ID" value="NZ_BAABLA010000107.1"/>
</dbReference>
<proteinExistence type="predicted"/>
<dbReference type="SUPFAM" id="SSF46689">
    <property type="entry name" value="Homeodomain-like"/>
    <property type="match status" value="1"/>
</dbReference>
<dbReference type="Pfam" id="PF00440">
    <property type="entry name" value="TetR_N"/>
    <property type="match status" value="1"/>
</dbReference>
<dbReference type="PANTHER" id="PTHR30055">
    <property type="entry name" value="HTH-TYPE TRANSCRIPTIONAL REGULATOR RUTR"/>
    <property type="match status" value="1"/>
</dbReference>
<reference evidence="8" key="1">
    <citation type="journal article" date="2019" name="Int. J. Syst. Evol. Microbiol.">
        <title>The Global Catalogue of Microorganisms (GCM) 10K type strain sequencing project: providing services to taxonomists for standard genome sequencing and annotation.</title>
        <authorList>
            <consortium name="The Broad Institute Genomics Platform"/>
            <consortium name="The Broad Institute Genome Sequencing Center for Infectious Disease"/>
            <person name="Wu L."/>
            <person name="Ma J."/>
        </authorList>
    </citation>
    <scope>NUCLEOTIDE SEQUENCE [LARGE SCALE GENOMIC DNA]</scope>
    <source>
        <strain evidence="8">KCTC 32255</strain>
    </source>
</reference>
<dbReference type="PANTHER" id="PTHR30055:SF226">
    <property type="entry name" value="HTH-TYPE TRANSCRIPTIONAL REGULATOR PKSA"/>
    <property type="match status" value="1"/>
</dbReference>
<evidence type="ECO:0000256" key="3">
    <source>
        <dbReference type="ARBA" id="ARBA00023125"/>
    </source>
</evidence>
<dbReference type="PRINTS" id="PR00455">
    <property type="entry name" value="HTHTETR"/>
</dbReference>
<dbReference type="PROSITE" id="PS01081">
    <property type="entry name" value="HTH_TETR_1"/>
    <property type="match status" value="1"/>
</dbReference>
<name>A0ABW2C574_9PSEU</name>
<evidence type="ECO:0000256" key="4">
    <source>
        <dbReference type="ARBA" id="ARBA00023163"/>
    </source>
</evidence>
<gene>
    <name evidence="7" type="ORF">ACFQGD_25480</name>
</gene>
<dbReference type="Pfam" id="PF13977">
    <property type="entry name" value="TetR_C_6"/>
    <property type="match status" value="1"/>
</dbReference>
<feature type="DNA-binding region" description="H-T-H motif" evidence="5">
    <location>
        <begin position="31"/>
        <end position="50"/>
    </location>
</feature>